<gene>
    <name evidence="2" type="ORF">EF294_15000</name>
</gene>
<keyword evidence="1" id="KW-1133">Transmembrane helix</keyword>
<keyword evidence="1" id="KW-0472">Membrane</keyword>
<dbReference type="AlphaFoldDB" id="A0A3N4G6S7"/>
<name>A0A3N4G6S7_9ACTN</name>
<accession>A0A3N4G6S7</accession>
<proteinExistence type="predicted"/>
<evidence type="ECO:0000313" key="3">
    <source>
        <dbReference type="Proteomes" id="UP000267536"/>
    </source>
</evidence>
<evidence type="ECO:0000313" key="2">
    <source>
        <dbReference type="EMBL" id="RPA58493.1"/>
    </source>
</evidence>
<sequence length="393" mass="38253">MVSEAPEISIAEPAVLGVSVVGDDIATVVRDATGEIVASNYVELADESPNAALDALRELVDSAPFAIDHIALTCARPDVRAHLEFSMNAPGAPEWASAVSFVDLPHALAQVAHRDATGDVAAVVLDRSGALASGASIALVNAEHSSVLASAAVAAPQSVPLTDPQGAGGLVAHLNSLTRGAGATRVVAAGSGAQLPDAVRVIETATGASVAVAAAPVFAVAQSVTEVIAADTRAIPVAAAAVGPAATASVGTAAAAPTTAATGGVGLRWWIIGGAAGLAALLCVVALVALFSGKDGADTPAAVTSTVTVPGPNSVATVTRSGQPDDTQTVVDQQTVTSTVTQPPVTSTATLTVTSTATATATATVTEQETVTSVVTTTVSAPQLGPGNPGAGG</sequence>
<feature type="transmembrane region" description="Helical" evidence="1">
    <location>
        <begin position="269"/>
        <end position="291"/>
    </location>
</feature>
<dbReference type="OrthoDB" id="4373750at2"/>
<comment type="caution">
    <text evidence="2">The sequence shown here is derived from an EMBL/GenBank/DDBJ whole genome shotgun (WGS) entry which is preliminary data.</text>
</comment>
<reference evidence="2 3" key="1">
    <citation type="submission" date="2018-11" db="EMBL/GenBank/DDBJ databases">
        <title>Draft genome sequence of Gordonia sp. RS15-1S isolated from rice stems.</title>
        <authorList>
            <person name="Muangham S."/>
        </authorList>
    </citation>
    <scope>NUCLEOTIDE SEQUENCE [LARGE SCALE GENOMIC DNA]</scope>
    <source>
        <strain evidence="2 3">RS15-1S</strain>
    </source>
</reference>
<dbReference type="EMBL" id="RKMH01000011">
    <property type="protein sequence ID" value="RPA58493.1"/>
    <property type="molecule type" value="Genomic_DNA"/>
</dbReference>
<evidence type="ECO:0000256" key="1">
    <source>
        <dbReference type="SAM" id="Phobius"/>
    </source>
</evidence>
<evidence type="ECO:0008006" key="4">
    <source>
        <dbReference type="Google" id="ProtNLM"/>
    </source>
</evidence>
<protein>
    <recommendedName>
        <fullName evidence="4">Type VII secretion-associated protein</fullName>
    </recommendedName>
</protein>
<organism evidence="2 3">
    <name type="scientific">Gordonia oryzae</name>
    <dbReference type="NCBI Taxonomy" id="2487349"/>
    <lineage>
        <taxon>Bacteria</taxon>
        <taxon>Bacillati</taxon>
        <taxon>Actinomycetota</taxon>
        <taxon>Actinomycetes</taxon>
        <taxon>Mycobacteriales</taxon>
        <taxon>Gordoniaceae</taxon>
        <taxon>Gordonia</taxon>
    </lineage>
</organism>
<dbReference type="RefSeq" id="WP_123931455.1">
    <property type="nucleotide sequence ID" value="NZ_JBPSDP010000011.1"/>
</dbReference>
<keyword evidence="1" id="KW-0812">Transmembrane</keyword>
<keyword evidence="3" id="KW-1185">Reference proteome</keyword>
<dbReference type="Proteomes" id="UP000267536">
    <property type="component" value="Unassembled WGS sequence"/>
</dbReference>